<dbReference type="InterPro" id="IPR041492">
    <property type="entry name" value="HAD_2"/>
</dbReference>
<dbReference type="GO" id="GO:0006281">
    <property type="term" value="P:DNA repair"/>
    <property type="evidence" value="ECO:0007669"/>
    <property type="project" value="TreeGrafter"/>
</dbReference>
<evidence type="ECO:0000313" key="2">
    <source>
        <dbReference type="Proteomes" id="UP000319514"/>
    </source>
</evidence>
<dbReference type="Pfam" id="PF13419">
    <property type="entry name" value="HAD_2"/>
    <property type="match status" value="1"/>
</dbReference>
<organism evidence="1 2">
    <name type="scientific">Oryzihumus leptocrescens</name>
    <dbReference type="NCBI Taxonomy" id="297536"/>
    <lineage>
        <taxon>Bacteria</taxon>
        <taxon>Bacillati</taxon>
        <taxon>Actinomycetota</taxon>
        <taxon>Actinomycetes</taxon>
        <taxon>Micrococcales</taxon>
        <taxon>Intrasporangiaceae</taxon>
        <taxon>Oryzihumus</taxon>
    </lineage>
</organism>
<dbReference type="GO" id="GO:0005829">
    <property type="term" value="C:cytosol"/>
    <property type="evidence" value="ECO:0007669"/>
    <property type="project" value="TreeGrafter"/>
</dbReference>
<dbReference type="PANTHER" id="PTHR43434:SF1">
    <property type="entry name" value="PHOSPHOGLYCOLATE PHOSPHATASE"/>
    <property type="match status" value="1"/>
</dbReference>
<dbReference type="InterPro" id="IPR023214">
    <property type="entry name" value="HAD_sf"/>
</dbReference>
<dbReference type="GO" id="GO:0008967">
    <property type="term" value="F:phosphoglycolate phosphatase activity"/>
    <property type="evidence" value="ECO:0007669"/>
    <property type="project" value="TreeGrafter"/>
</dbReference>
<dbReference type="RefSeq" id="WP_141788489.1">
    <property type="nucleotide sequence ID" value="NZ_BAAAKX010000002.1"/>
</dbReference>
<accession>A0A542ZJV0</accession>
<dbReference type="InterPro" id="IPR050155">
    <property type="entry name" value="HAD-like_hydrolase_sf"/>
</dbReference>
<proteinExistence type="predicted"/>
<dbReference type="InterPro" id="IPR036412">
    <property type="entry name" value="HAD-like_sf"/>
</dbReference>
<dbReference type="SUPFAM" id="SSF56784">
    <property type="entry name" value="HAD-like"/>
    <property type="match status" value="1"/>
</dbReference>
<dbReference type="Proteomes" id="UP000319514">
    <property type="component" value="Unassembled WGS sequence"/>
</dbReference>
<keyword evidence="2" id="KW-1185">Reference proteome</keyword>
<dbReference type="EMBL" id="VFOQ01000001">
    <property type="protein sequence ID" value="TQL60614.1"/>
    <property type="molecule type" value="Genomic_DNA"/>
</dbReference>
<dbReference type="PANTHER" id="PTHR43434">
    <property type="entry name" value="PHOSPHOGLYCOLATE PHOSPHATASE"/>
    <property type="match status" value="1"/>
</dbReference>
<sequence length="214" mass="22301">MADVSSSSARPLVVGFDLDLTLVDSRERIMRSYIHALRDVGVEVSREDLEPHMGIPLTHTVAAVAPAVDADALVARYRRYYDDPSSPPTEPMRGAAEALGAVRDHGGRTVVVSAKYVPAVHAALAEAGLVDLVDAVYGELFAEDKSAALLEQQATVYVGDHPGDMAAATGAGALAVGVTTGSHDARALSAVGAAVTLEHLTAFPGWLRGHLAGR</sequence>
<dbReference type="Gene3D" id="1.10.150.240">
    <property type="entry name" value="Putative phosphatase, domain 2"/>
    <property type="match status" value="1"/>
</dbReference>
<dbReference type="SFLD" id="SFLDS00003">
    <property type="entry name" value="Haloacid_Dehalogenase"/>
    <property type="match status" value="1"/>
</dbReference>
<dbReference type="SFLD" id="SFLDG01129">
    <property type="entry name" value="C1.5:_HAD__Beta-PGM__Phosphata"/>
    <property type="match status" value="1"/>
</dbReference>
<dbReference type="Gene3D" id="3.40.50.1000">
    <property type="entry name" value="HAD superfamily/HAD-like"/>
    <property type="match status" value="1"/>
</dbReference>
<dbReference type="AlphaFoldDB" id="A0A542ZJV0"/>
<reference evidence="1 2" key="1">
    <citation type="submission" date="2019-06" db="EMBL/GenBank/DDBJ databases">
        <title>Sequencing the genomes of 1000 actinobacteria strains.</title>
        <authorList>
            <person name="Klenk H.-P."/>
        </authorList>
    </citation>
    <scope>NUCLEOTIDE SEQUENCE [LARGE SCALE GENOMIC DNA]</scope>
    <source>
        <strain evidence="1 2">DSM 18082</strain>
    </source>
</reference>
<protein>
    <submittedName>
        <fullName evidence="1">Phosphoglycolate phosphatase</fullName>
    </submittedName>
</protein>
<dbReference type="OrthoDB" id="9776368at2"/>
<name>A0A542ZJV0_9MICO</name>
<dbReference type="InterPro" id="IPR023198">
    <property type="entry name" value="PGP-like_dom2"/>
</dbReference>
<comment type="caution">
    <text evidence="1">The sequence shown here is derived from an EMBL/GenBank/DDBJ whole genome shotgun (WGS) entry which is preliminary data.</text>
</comment>
<gene>
    <name evidence="1" type="ORF">FB474_2010</name>
</gene>
<evidence type="ECO:0000313" key="1">
    <source>
        <dbReference type="EMBL" id="TQL60614.1"/>
    </source>
</evidence>